<feature type="coiled-coil region" evidence="1">
    <location>
        <begin position="28"/>
        <end position="55"/>
    </location>
</feature>
<dbReference type="SUPFAM" id="SSF56935">
    <property type="entry name" value="Porins"/>
    <property type="match status" value="1"/>
</dbReference>
<organism evidence="3 4">
    <name type="scientific">Kordiimonas sediminis</name>
    <dbReference type="NCBI Taxonomy" id="1735581"/>
    <lineage>
        <taxon>Bacteria</taxon>
        <taxon>Pseudomonadati</taxon>
        <taxon>Pseudomonadota</taxon>
        <taxon>Alphaproteobacteria</taxon>
        <taxon>Kordiimonadales</taxon>
        <taxon>Kordiimonadaceae</taxon>
        <taxon>Kordiimonas</taxon>
    </lineage>
</organism>
<dbReference type="AlphaFoldDB" id="A0A919AU74"/>
<dbReference type="Pfam" id="PF07396">
    <property type="entry name" value="Porin_O_P"/>
    <property type="match status" value="1"/>
</dbReference>
<dbReference type="Proteomes" id="UP000630923">
    <property type="component" value="Unassembled WGS sequence"/>
</dbReference>
<evidence type="ECO:0000313" key="3">
    <source>
        <dbReference type="EMBL" id="GHF23735.1"/>
    </source>
</evidence>
<evidence type="ECO:0000256" key="1">
    <source>
        <dbReference type="SAM" id="Coils"/>
    </source>
</evidence>
<protein>
    <recommendedName>
        <fullName evidence="5">Porin</fullName>
    </recommendedName>
</protein>
<feature type="chain" id="PRO_5037725964" description="Porin" evidence="2">
    <location>
        <begin position="26"/>
        <end position="444"/>
    </location>
</feature>
<keyword evidence="2" id="KW-0732">Signal</keyword>
<sequence length="444" mass="48526">MTKKKFLISLMTATALVVPTMPASAQSIDELKAQLALLAKRIEELEAKQATNEAAIKEVQVGEARMAAAQTPSSTSPAKVEKKVESSTFTVTGRVFADMGWVNDGDDTTDLNGTEFRAARIEVGGKVYDSVKYKLGIDVAGDDINITDAYLQYKTQNATTISIGQFKGPNSLEELTSSRYITFMERSSLTDAFDLRRELGISVGRTGDGYTLTAAIMKGEAGSDITVDSDRLTLAARGTYGQATDMGTWLVGASVRYRETDDDGGFRYRQRPHSHIAPRFVNTGTLSDKDFLIGLEGAYQRGSFHVASEYMRLENSNGGTNSRDASFWGGYVEAGWFLTGESKPLDLSKGSWGRPKVKSPIHEGGMGAWQIAARYDVIDLTDNGVFGGEQDTWMLGVNWYLNRNSRIMMNFSHSSIDDAFGVSLNGDDGKNSVDALGLRFQIDW</sequence>
<feature type="signal peptide" evidence="2">
    <location>
        <begin position="1"/>
        <end position="25"/>
    </location>
</feature>
<evidence type="ECO:0000313" key="4">
    <source>
        <dbReference type="Proteomes" id="UP000630923"/>
    </source>
</evidence>
<comment type="caution">
    <text evidence="3">The sequence shown here is derived from an EMBL/GenBank/DDBJ whole genome shotgun (WGS) entry which is preliminary data.</text>
</comment>
<keyword evidence="1" id="KW-0175">Coiled coil</keyword>
<dbReference type="Gene3D" id="2.40.160.10">
    <property type="entry name" value="Porin"/>
    <property type="match status" value="1"/>
</dbReference>
<dbReference type="InterPro" id="IPR023614">
    <property type="entry name" value="Porin_dom_sf"/>
</dbReference>
<evidence type="ECO:0000256" key="2">
    <source>
        <dbReference type="SAM" id="SignalP"/>
    </source>
</evidence>
<dbReference type="RefSeq" id="WP_191252124.1">
    <property type="nucleotide sequence ID" value="NZ_BNCI01000002.1"/>
</dbReference>
<dbReference type="InterPro" id="IPR010870">
    <property type="entry name" value="Porin_O/P"/>
</dbReference>
<dbReference type="EMBL" id="BNCI01000002">
    <property type="protein sequence ID" value="GHF23735.1"/>
    <property type="molecule type" value="Genomic_DNA"/>
</dbReference>
<reference evidence="3" key="1">
    <citation type="journal article" date="2014" name="Int. J. Syst. Evol. Microbiol.">
        <title>Complete genome sequence of Corynebacterium casei LMG S-19264T (=DSM 44701T), isolated from a smear-ripened cheese.</title>
        <authorList>
            <consortium name="US DOE Joint Genome Institute (JGI-PGF)"/>
            <person name="Walter F."/>
            <person name="Albersmeier A."/>
            <person name="Kalinowski J."/>
            <person name="Ruckert C."/>
        </authorList>
    </citation>
    <scope>NUCLEOTIDE SEQUENCE</scope>
    <source>
        <strain evidence="3">KCTC 42590</strain>
    </source>
</reference>
<proteinExistence type="predicted"/>
<reference evidence="3" key="2">
    <citation type="submission" date="2020-09" db="EMBL/GenBank/DDBJ databases">
        <authorList>
            <person name="Sun Q."/>
            <person name="Kim S."/>
        </authorList>
    </citation>
    <scope>NUCLEOTIDE SEQUENCE</scope>
    <source>
        <strain evidence="3">KCTC 42590</strain>
    </source>
</reference>
<gene>
    <name evidence="3" type="ORF">GCM10017044_17880</name>
</gene>
<evidence type="ECO:0008006" key="5">
    <source>
        <dbReference type="Google" id="ProtNLM"/>
    </source>
</evidence>
<keyword evidence="4" id="KW-1185">Reference proteome</keyword>
<name>A0A919AU74_9PROT</name>
<accession>A0A919AU74</accession>